<dbReference type="Gene3D" id="3.30.1310.10">
    <property type="entry name" value="Nucleoid-associated protein YbaB-like domain"/>
    <property type="match status" value="1"/>
</dbReference>
<accession>X5H4B2</accession>
<comment type="function">
    <text evidence="2">Binds to DNA and alters its conformation. May be involved in regulation of gene expression, nucleoid organization and DNA protection.</text>
</comment>
<dbReference type="PANTHER" id="PTHR33449:SF1">
    <property type="entry name" value="NUCLEOID-ASSOCIATED PROTEIN YBAB"/>
    <property type="match status" value="1"/>
</dbReference>
<comment type="similarity">
    <text evidence="2">Belongs to the YbaB/EbfC family.</text>
</comment>
<dbReference type="PANTHER" id="PTHR33449">
    <property type="entry name" value="NUCLEOID-ASSOCIATED PROTEIN YBAB"/>
    <property type="match status" value="1"/>
</dbReference>
<dbReference type="KEGG" id="nhm:NHE_0462"/>
<dbReference type="InterPro" id="IPR004401">
    <property type="entry name" value="YbaB/EbfC"/>
</dbReference>
<dbReference type="Pfam" id="PF02575">
    <property type="entry name" value="YbaB_DNA_bd"/>
    <property type="match status" value="1"/>
</dbReference>
<dbReference type="STRING" id="1286528.NHE_0462"/>
<evidence type="ECO:0000256" key="2">
    <source>
        <dbReference type="HAMAP-Rule" id="MF_00274"/>
    </source>
</evidence>
<dbReference type="GO" id="GO:0043590">
    <property type="term" value="C:bacterial nucleoid"/>
    <property type="evidence" value="ECO:0007669"/>
    <property type="project" value="UniProtKB-UniRule"/>
</dbReference>
<dbReference type="SUPFAM" id="SSF82607">
    <property type="entry name" value="YbaB-like"/>
    <property type="match status" value="1"/>
</dbReference>
<proteinExistence type="inferred from homology"/>
<keyword evidence="2" id="KW-0963">Cytoplasm</keyword>
<dbReference type="NCBIfam" id="TIGR00103">
    <property type="entry name" value="DNA_YbaB_EbfC"/>
    <property type="match status" value="1"/>
</dbReference>
<comment type="subcellular location">
    <subcellularLocation>
        <location evidence="2">Cytoplasm</location>
        <location evidence="2">Nucleoid</location>
    </subcellularLocation>
</comment>
<evidence type="ECO:0000256" key="1">
    <source>
        <dbReference type="ARBA" id="ARBA00023125"/>
    </source>
</evidence>
<keyword evidence="4" id="KW-1185">Reference proteome</keyword>
<keyword evidence="1 2" id="KW-0238">DNA-binding</keyword>
<dbReference type="EMBL" id="CP007481">
    <property type="protein sequence ID" value="AHX11406.1"/>
    <property type="molecule type" value="Genomic_DNA"/>
</dbReference>
<comment type="subunit">
    <text evidence="2">Homodimer.</text>
</comment>
<dbReference type="HOGENOM" id="CLU_140930_0_1_5"/>
<dbReference type="AlphaFoldDB" id="X5H4B2"/>
<dbReference type="HAMAP" id="MF_00274">
    <property type="entry name" value="DNA_YbaB_EbfC"/>
    <property type="match status" value="1"/>
</dbReference>
<dbReference type="Proteomes" id="UP000023755">
    <property type="component" value="Chromosome"/>
</dbReference>
<dbReference type="PIRSF" id="PIRSF004555">
    <property type="entry name" value="UCP004555"/>
    <property type="match status" value="1"/>
</dbReference>
<dbReference type="RefSeq" id="WP_408633466.1">
    <property type="nucleotide sequence ID" value="NZ_CP007481.1"/>
</dbReference>
<dbReference type="InterPro" id="IPR036894">
    <property type="entry name" value="YbaB-like_sf"/>
</dbReference>
<name>X5H4B2_9RICK</name>
<dbReference type="GO" id="GO:0005829">
    <property type="term" value="C:cytosol"/>
    <property type="evidence" value="ECO:0007669"/>
    <property type="project" value="TreeGrafter"/>
</dbReference>
<gene>
    <name evidence="3" type="ORF">NHE_0462</name>
</gene>
<protein>
    <recommendedName>
        <fullName evidence="2">Nucleoid-associated protein NHE_0462</fullName>
    </recommendedName>
</protein>
<evidence type="ECO:0000313" key="4">
    <source>
        <dbReference type="Proteomes" id="UP000023755"/>
    </source>
</evidence>
<reference evidence="3 4" key="1">
    <citation type="submission" date="2014-03" db="EMBL/GenBank/DDBJ databases">
        <title>Sequencing and Comparison of Genomes and Transcriptome Profiles of Human Ehrlichiosis Agents.</title>
        <authorList>
            <person name="Lin M."/>
            <person name="Daugherty S.C."/>
            <person name="Nagaraj S."/>
            <person name="Cheng Z."/>
            <person name="Xiong Q."/>
            <person name="Lin F.-Y."/>
            <person name="Sengamalay N."/>
            <person name="Ott S."/>
            <person name="Godinez A."/>
            <person name="Tallon L.J."/>
            <person name="Sadzewicz L."/>
            <person name="Fraser C.M."/>
            <person name="Dunning Hotopp J.C."/>
            <person name="Rikihisa Y."/>
        </authorList>
    </citation>
    <scope>NUCLEOTIDE SEQUENCE [LARGE SCALE GENOMIC DNA]</scope>
    <source>
        <strain evidence="3 4">Oregon</strain>
    </source>
</reference>
<dbReference type="GO" id="GO:0003677">
    <property type="term" value="F:DNA binding"/>
    <property type="evidence" value="ECO:0007669"/>
    <property type="project" value="UniProtKB-UniRule"/>
</dbReference>
<sequence length="112" mass="12439">MKNISVVVQMDLQGMLKGMQKKMSDIQEKKNAARYSGEAGGGLVKVTVDGNLDLQEIKIDNSLEGEEMSMIADLIIAAYNNAKEVANEDDQFSEDNLLKNFPLPFNMKKPPF</sequence>
<evidence type="ECO:0000313" key="3">
    <source>
        <dbReference type="EMBL" id="AHX11406.1"/>
    </source>
</evidence>
<organism evidence="3 4">
    <name type="scientific">Neorickettsia helminthoeca str. Oregon</name>
    <dbReference type="NCBI Taxonomy" id="1286528"/>
    <lineage>
        <taxon>Bacteria</taxon>
        <taxon>Pseudomonadati</taxon>
        <taxon>Pseudomonadota</taxon>
        <taxon>Alphaproteobacteria</taxon>
        <taxon>Rickettsiales</taxon>
        <taxon>Anaplasmataceae</taxon>
        <taxon>Neorickettsia</taxon>
    </lineage>
</organism>